<gene>
    <name evidence="3" type="ORF">SP90_13865</name>
</gene>
<comment type="caution">
    <text evidence="3">The sequence shown here is derived from an EMBL/GenBank/DDBJ whole genome shotgun (WGS) entry which is preliminary data.</text>
</comment>
<keyword evidence="1" id="KW-0560">Oxidoreductase</keyword>
<evidence type="ECO:0000256" key="1">
    <source>
        <dbReference type="ARBA" id="ARBA00023002"/>
    </source>
</evidence>
<dbReference type="PANTHER" id="PTHR42947:SF1">
    <property type="entry name" value="COB--COM HETERODISULFIDE REDUCTASE SUBUNIT B 1"/>
    <property type="match status" value="1"/>
</dbReference>
<evidence type="ECO:0000259" key="2">
    <source>
        <dbReference type="Pfam" id="PF02754"/>
    </source>
</evidence>
<dbReference type="EMBL" id="JXMS01000029">
    <property type="protein sequence ID" value="OBQ46179.1"/>
    <property type="molecule type" value="Genomic_DNA"/>
</dbReference>
<evidence type="ECO:0000313" key="3">
    <source>
        <dbReference type="EMBL" id="OBQ46179.1"/>
    </source>
</evidence>
<organism evidence="3 4">
    <name type="scientific">Halodesulfovibrio spirochaetisodalis</name>
    <dbReference type="NCBI Taxonomy" id="1560234"/>
    <lineage>
        <taxon>Bacteria</taxon>
        <taxon>Pseudomonadati</taxon>
        <taxon>Thermodesulfobacteriota</taxon>
        <taxon>Desulfovibrionia</taxon>
        <taxon>Desulfovibrionales</taxon>
        <taxon>Desulfovibrionaceae</taxon>
        <taxon>Halodesulfovibrio</taxon>
    </lineage>
</organism>
<keyword evidence="4" id="KW-1185">Reference proteome</keyword>
<dbReference type="InterPro" id="IPR004017">
    <property type="entry name" value="Cys_rich_dom"/>
</dbReference>
<name>A0A1B7X9W2_9BACT</name>
<dbReference type="PATRIC" id="fig|1560234.3.peg.1886"/>
<evidence type="ECO:0000313" key="4">
    <source>
        <dbReference type="Proteomes" id="UP000091979"/>
    </source>
</evidence>
<dbReference type="STRING" id="1560234.SP90_13865"/>
<dbReference type="InterPro" id="IPR051278">
    <property type="entry name" value="HdrB/HdrD_reductase"/>
</dbReference>
<dbReference type="RefSeq" id="WP_066857485.1">
    <property type="nucleotide sequence ID" value="NZ_JXMS01000029.1"/>
</dbReference>
<dbReference type="GO" id="GO:0016491">
    <property type="term" value="F:oxidoreductase activity"/>
    <property type="evidence" value="ECO:0007669"/>
    <property type="project" value="UniProtKB-KW"/>
</dbReference>
<reference evidence="3 4" key="1">
    <citation type="submission" date="2015-01" db="EMBL/GenBank/DDBJ databases">
        <title>Desulfovibrio sp. JC271 draft genome sequence.</title>
        <authorList>
            <person name="Shivani Y."/>
            <person name="Subhash Y."/>
            <person name="Sasikala C."/>
            <person name="Ramana C.V."/>
        </authorList>
    </citation>
    <scope>NUCLEOTIDE SEQUENCE [LARGE SCALE GENOMIC DNA]</scope>
    <source>
        <strain evidence="3 4">JC271</strain>
    </source>
</reference>
<proteinExistence type="predicted"/>
<dbReference type="PANTHER" id="PTHR42947">
    <property type="entry name" value="COB--COM HETERODISULFIDE REDUCTASE SUBUNIT B 1"/>
    <property type="match status" value="1"/>
</dbReference>
<dbReference type="OrthoDB" id="9777685at2"/>
<feature type="domain" description="Cysteine-rich" evidence="2">
    <location>
        <begin position="5"/>
        <end position="88"/>
    </location>
</feature>
<sequence length="291" mass="31072">MSISVGYYPGCSGSGTSVEYDKSTRAVCKKLGIELTEIDDWSCCGSTPAHTVDHTLSAALSARNLVLAAKQGQEEVVTPCPSCLANLRTASHKIEDEAYRPKVEALLDDSCESAATVASTLQLIVEKVGLDAIKKAVVKPLKDLNVACYYGCIMNRPPELMQFDDPENPMAMDKIMEACGATVLPFPLKVECCGAAAGMPKKEIVTELSGRLLNVADSLNTEIIVTACPLCQMNLDLRQGQVNRANGTGYDIPVVYFTQLLGLALGLSADEVGLSKLVVDPTPRLRFAGVL</sequence>
<feature type="domain" description="Cysteine-rich" evidence="2">
    <location>
        <begin position="146"/>
        <end position="236"/>
    </location>
</feature>
<dbReference type="Gene3D" id="1.20.1050.140">
    <property type="match status" value="1"/>
</dbReference>
<accession>A0A1B7X9W2</accession>
<dbReference type="Pfam" id="PF02754">
    <property type="entry name" value="CCG"/>
    <property type="match status" value="2"/>
</dbReference>
<dbReference type="AlphaFoldDB" id="A0A1B7X9W2"/>
<protein>
    <submittedName>
        <fullName evidence="3">Heterodisulfide reductase subunit B</fullName>
    </submittedName>
</protein>
<dbReference type="Proteomes" id="UP000091979">
    <property type="component" value="Unassembled WGS sequence"/>
</dbReference>